<keyword evidence="2" id="KW-1185">Reference proteome</keyword>
<protein>
    <submittedName>
        <fullName evidence="1">Nucleotidyltransferase family protein</fullName>
    </submittedName>
</protein>
<dbReference type="Proteomes" id="UP001597399">
    <property type="component" value="Unassembled WGS sequence"/>
</dbReference>
<name>A0ABW5S5F1_9BACL</name>
<dbReference type="InterPro" id="IPR039498">
    <property type="entry name" value="NTP_transf_5"/>
</dbReference>
<evidence type="ECO:0000313" key="2">
    <source>
        <dbReference type="Proteomes" id="UP001597399"/>
    </source>
</evidence>
<sequence>MLKLLQALFYNRDFNWNDIKIFRRILEDKQFDYVAPQIYSLLKKRGLLNRVPSFFQQAVTDAAYKTLYSNMLLKADMRALLNCFEARSIGVIPFKGTLFSEQYYGDLSARYSRDLDILVRPEQMKTAVSIVKALGYLHEQQEEPEHFHRVFYKHDLKTNRKSIIELHWHFLRSGTSSLHMGMIWNASLPLANYRYIHTLSDFHMFYVICLHAWNHELNGWKHFIDIAQMICALQHSLSYSDLLVFAKQQKTYRRIVRTLTIVYHEFPGLNEILPLPFYEKKTFWWSTNELGRKIGPKETLPTLIKRLQQLRDYDDIKQKIIFLKREVLPDPVIMNQVIGSRSTRKPRIVQYFYLYLKRLEYLFIRGNNK</sequence>
<reference evidence="2" key="1">
    <citation type="journal article" date="2019" name="Int. J. Syst. Evol. Microbiol.">
        <title>The Global Catalogue of Microorganisms (GCM) 10K type strain sequencing project: providing services to taxonomists for standard genome sequencing and annotation.</title>
        <authorList>
            <consortium name="The Broad Institute Genomics Platform"/>
            <consortium name="The Broad Institute Genome Sequencing Center for Infectious Disease"/>
            <person name="Wu L."/>
            <person name="Ma J."/>
        </authorList>
    </citation>
    <scope>NUCLEOTIDE SEQUENCE [LARGE SCALE GENOMIC DNA]</scope>
    <source>
        <strain evidence="2">TISTR 2466</strain>
    </source>
</reference>
<organism evidence="1 2">
    <name type="scientific">Sporolactobacillus shoreicorticis</name>
    <dbReference type="NCBI Taxonomy" id="1923877"/>
    <lineage>
        <taxon>Bacteria</taxon>
        <taxon>Bacillati</taxon>
        <taxon>Bacillota</taxon>
        <taxon>Bacilli</taxon>
        <taxon>Bacillales</taxon>
        <taxon>Sporolactobacillaceae</taxon>
        <taxon>Sporolactobacillus</taxon>
    </lineage>
</organism>
<dbReference type="RefSeq" id="WP_253057705.1">
    <property type="nucleotide sequence ID" value="NZ_JAMXWM010000001.1"/>
</dbReference>
<accession>A0ABW5S5F1</accession>
<evidence type="ECO:0000313" key="1">
    <source>
        <dbReference type="EMBL" id="MFD2694147.1"/>
    </source>
</evidence>
<proteinExistence type="predicted"/>
<gene>
    <name evidence="1" type="ORF">ACFSUE_10985</name>
</gene>
<dbReference type="EMBL" id="JBHUMQ010000026">
    <property type="protein sequence ID" value="MFD2694147.1"/>
    <property type="molecule type" value="Genomic_DNA"/>
</dbReference>
<comment type="caution">
    <text evidence="1">The sequence shown here is derived from an EMBL/GenBank/DDBJ whole genome shotgun (WGS) entry which is preliminary data.</text>
</comment>
<dbReference type="Pfam" id="PF14907">
    <property type="entry name" value="NTP_transf_5"/>
    <property type="match status" value="1"/>
</dbReference>